<dbReference type="Proteomes" id="UP000431826">
    <property type="component" value="Unassembled WGS sequence"/>
</dbReference>
<proteinExistence type="predicted"/>
<accession>A0A640UJN0</accession>
<evidence type="ECO:0000313" key="1">
    <source>
        <dbReference type="EMBL" id="GFE35522.1"/>
    </source>
</evidence>
<evidence type="ECO:0000313" key="2">
    <source>
        <dbReference type="Proteomes" id="UP000431826"/>
    </source>
</evidence>
<comment type="caution">
    <text evidence="1">The sequence shown here is derived from an EMBL/GenBank/DDBJ whole genome shotgun (WGS) entry which is preliminary data.</text>
</comment>
<name>A0A640UJN0_9ACTN</name>
<organism evidence="1 2">
    <name type="scientific">Streptomyces tubercidicus</name>
    <dbReference type="NCBI Taxonomy" id="47759"/>
    <lineage>
        <taxon>Bacteria</taxon>
        <taxon>Bacillati</taxon>
        <taxon>Actinomycetota</taxon>
        <taxon>Actinomycetes</taxon>
        <taxon>Kitasatosporales</taxon>
        <taxon>Streptomycetaceae</taxon>
        <taxon>Streptomyces</taxon>
    </lineage>
</organism>
<protein>
    <submittedName>
        <fullName evidence="1">Uncharacterized protein</fullName>
    </submittedName>
</protein>
<keyword evidence="2" id="KW-1185">Reference proteome</keyword>
<reference evidence="1 2" key="1">
    <citation type="submission" date="2019-12" db="EMBL/GenBank/DDBJ databases">
        <title>Whole genome shotgun sequence of Streptomyces tubercidicus NBRC 13090.</title>
        <authorList>
            <person name="Ichikawa N."/>
            <person name="Kimura A."/>
            <person name="Kitahashi Y."/>
            <person name="Komaki H."/>
            <person name="Tamura T."/>
        </authorList>
    </citation>
    <scope>NUCLEOTIDE SEQUENCE [LARGE SCALE GENOMIC DNA]</scope>
    <source>
        <strain evidence="1 2">NBRC 13090</strain>
    </source>
</reference>
<gene>
    <name evidence="1" type="ORF">Stube_01950</name>
</gene>
<sequence length="59" mass="6237">MPARRLDARRKLEGPLVSIDRTLSEVPRGVSGPVDATSPGEYLKRAVNAVGPVTAVRPG</sequence>
<dbReference type="EMBL" id="BLIR01000001">
    <property type="protein sequence ID" value="GFE35522.1"/>
    <property type="molecule type" value="Genomic_DNA"/>
</dbReference>
<dbReference type="AlphaFoldDB" id="A0A640UJN0"/>
<dbReference type="GeneID" id="96281405"/>
<dbReference type="RefSeq" id="WP_159742023.1">
    <property type="nucleotide sequence ID" value="NZ_BLIR01000001.1"/>
</dbReference>